<comment type="caution">
    <text evidence="1">The sequence shown here is derived from an EMBL/GenBank/DDBJ whole genome shotgun (WGS) entry which is preliminary data.</text>
</comment>
<gene>
    <name evidence="1" type="ORF">ACFSJF_12150</name>
</gene>
<dbReference type="Gene3D" id="1.25.40.10">
    <property type="entry name" value="Tetratricopeptide repeat domain"/>
    <property type="match status" value="2"/>
</dbReference>
<reference evidence="2" key="1">
    <citation type="journal article" date="2019" name="Int. J. Syst. Evol. Microbiol.">
        <title>The Global Catalogue of Microorganisms (GCM) 10K type strain sequencing project: providing services to taxonomists for standard genome sequencing and annotation.</title>
        <authorList>
            <consortium name="The Broad Institute Genomics Platform"/>
            <consortium name="The Broad Institute Genome Sequencing Center for Infectious Disease"/>
            <person name="Wu L."/>
            <person name="Ma J."/>
        </authorList>
    </citation>
    <scope>NUCLEOTIDE SEQUENCE [LARGE SCALE GENOMIC DNA]</scope>
    <source>
        <strain evidence="2">R28</strain>
    </source>
</reference>
<dbReference type="Proteomes" id="UP001597383">
    <property type="component" value="Unassembled WGS sequence"/>
</dbReference>
<dbReference type="RefSeq" id="WP_377557634.1">
    <property type="nucleotide sequence ID" value="NZ_JBHUHQ010000016.1"/>
</dbReference>
<keyword evidence="2" id="KW-1185">Reference proteome</keyword>
<sequence>MQNVKNREKDRKSNNLIPFIPEGDFYFTKGVEAFRKRKFEVALKWMNKAVEAVPKDPLYQCQMSIIYTEIGSYHKANQVLTNVLQSTGDKYADCYYLLANNYAHLGLLNDARKYAKSYLDLEPEGDFSEEAKGLLQLIEFDDEEDDENDWGPPIDDEDELLIYQETAFYHLEHQEWEKAILILEEMLTLFPEHKTANHEYAHALFFNNERKKAIQMELELLQEEPNNLFSHTNLALFYYEANDEEYKRHIRALLNVYPIHEQQKLRIAVTLARTGYYEESYARFRMLSKGIVKSHVSYYRWYSLTAYRIEEVEKANALWQEGRRKHNVLVQEKEPWNT</sequence>
<name>A0ABW4W1X8_9BACI</name>
<dbReference type="SUPFAM" id="SSF48452">
    <property type="entry name" value="TPR-like"/>
    <property type="match status" value="2"/>
</dbReference>
<dbReference type="EMBL" id="JBHUHQ010000016">
    <property type="protein sequence ID" value="MFD2045026.1"/>
    <property type="molecule type" value="Genomic_DNA"/>
</dbReference>
<protein>
    <submittedName>
        <fullName evidence="1">Tetratricopeptide repeat protein</fullName>
    </submittedName>
</protein>
<dbReference type="InterPro" id="IPR011990">
    <property type="entry name" value="TPR-like_helical_dom_sf"/>
</dbReference>
<evidence type="ECO:0000313" key="1">
    <source>
        <dbReference type="EMBL" id="MFD2045026.1"/>
    </source>
</evidence>
<accession>A0ABW4W1X8</accession>
<organism evidence="1 2">
    <name type="scientific">Ornithinibacillus salinisoli</name>
    <dbReference type="NCBI Taxonomy" id="1848459"/>
    <lineage>
        <taxon>Bacteria</taxon>
        <taxon>Bacillati</taxon>
        <taxon>Bacillota</taxon>
        <taxon>Bacilli</taxon>
        <taxon>Bacillales</taxon>
        <taxon>Bacillaceae</taxon>
        <taxon>Ornithinibacillus</taxon>
    </lineage>
</organism>
<proteinExistence type="predicted"/>
<evidence type="ECO:0000313" key="2">
    <source>
        <dbReference type="Proteomes" id="UP001597383"/>
    </source>
</evidence>